<feature type="transmembrane region" description="Helical" evidence="10">
    <location>
        <begin position="50"/>
        <end position="76"/>
    </location>
</feature>
<keyword evidence="5" id="KW-1003">Cell membrane</keyword>
<dbReference type="PANTHER" id="PTHR43823">
    <property type="entry name" value="SPORULATION PROTEIN YKVU"/>
    <property type="match status" value="1"/>
</dbReference>
<protein>
    <recommendedName>
        <fullName evidence="3">Multidrug export protein MepA</fullName>
    </recommendedName>
</protein>
<feature type="transmembrane region" description="Helical" evidence="10">
    <location>
        <begin position="393"/>
        <end position="415"/>
    </location>
</feature>
<feature type="transmembrane region" description="Helical" evidence="10">
    <location>
        <begin position="160"/>
        <end position="183"/>
    </location>
</feature>
<evidence type="ECO:0000256" key="3">
    <source>
        <dbReference type="ARBA" id="ARBA00022106"/>
    </source>
</evidence>
<evidence type="ECO:0000256" key="5">
    <source>
        <dbReference type="ARBA" id="ARBA00022475"/>
    </source>
</evidence>
<accession>E1R530</accession>
<reference evidence="11 12" key="1">
    <citation type="journal article" date="2010" name="Stand. Genomic Sci.">
        <title>Complete genome sequence of Spirochaeta smaragdinae type strain (SEBR 4228).</title>
        <authorList>
            <person name="Mavromatis K."/>
            <person name="Yasawong M."/>
            <person name="Chertkov O."/>
            <person name="Lapidus A."/>
            <person name="Lucas S."/>
            <person name="Nolan M."/>
            <person name="Del Rio T.G."/>
            <person name="Tice H."/>
            <person name="Cheng J.F."/>
            <person name="Pitluck S."/>
            <person name="Liolios K."/>
            <person name="Ivanova N."/>
            <person name="Tapia R."/>
            <person name="Han C."/>
            <person name="Bruce D."/>
            <person name="Goodwin L."/>
            <person name="Pati A."/>
            <person name="Chen A."/>
            <person name="Palaniappan K."/>
            <person name="Land M."/>
            <person name="Hauser L."/>
            <person name="Chang Y.J."/>
            <person name="Jeffries C.D."/>
            <person name="Detter J.C."/>
            <person name="Rohde M."/>
            <person name="Brambilla E."/>
            <person name="Spring S."/>
            <person name="Goker M."/>
            <person name="Sikorski J."/>
            <person name="Woyke T."/>
            <person name="Bristow J."/>
            <person name="Eisen J.A."/>
            <person name="Markowitz V."/>
            <person name="Hugenholtz P."/>
            <person name="Klenk H.P."/>
            <person name="Kyrpides N.C."/>
        </authorList>
    </citation>
    <scope>NUCLEOTIDE SEQUENCE [LARGE SCALE GENOMIC DNA]</scope>
    <source>
        <strain evidence="12">DSM 11293 / JCM 15392 / SEBR 4228</strain>
    </source>
</reference>
<sequence length="450" mass="48728">MMGTGSIPRLLLNFSLPAIAGMMVQATYNIVDRIYIGNGIGPMGIAGATVGFPVMLVIMAFGMLIGIGGASALSIALGKNDREFARKILGNSFTLLIIVSLLLMVLGLIFLDPMLKLFGASEQSLPYARDYLSVILLGVLVNQIGFGLNNFIRGEGNPRAAMITMLIGAGINIILDPVFIFVLDMGIRGAAIATVISQFVSSLWVLSYFFGPKSVLSITLAGMRLDRTTVLRIFGLGSAPFVMQLTSSVFNMILNNQLQRYGGDLAISSMGIIYSILMFIMMPIFGLNQGAQPLIGYNYGARSFARVRHTIWLAIFAATAITSLGFCLAQLFPSKLIAFFAPGNDNLLAMAVPAIRKFFLMLPLVGFQVVSSNYFQATGQPQKAMILSMSRQVLFLIPLIVFLPSFLGLNGIWFAPPISDFLAAMVTGFFFLRDLALLKKEPLFTEAQNG</sequence>
<gene>
    <name evidence="11" type="ordered locus">Spirs_1438</name>
</gene>
<dbReference type="InterPro" id="IPR048279">
    <property type="entry name" value="MdtK-like"/>
</dbReference>
<organism evidence="11 12">
    <name type="scientific">Sediminispirochaeta smaragdinae (strain DSM 11293 / JCM 15392 / SEBR 4228)</name>
    <name type="common">Spirochaeta smaragdinae</name>
    <dbReference type="NCBI Taxonomy" id="573413"/>
    <lineage>
        <taxon>Bacteria</taxon>
        <taxon>Pseudomonadati</taxon>
        <taxon>Spirochaetota</taxon>
        <taxon>Spirochaetia</taxon>
        <taxon>Spirochaetales</taxon>
        <taxon>Spirochaetaceae</taxon>
        <taxon>Sediminispirochaeta</taxon>
    </lineage>
</organism>
<dbReference type="CDD" id="cd13143">
    <property type="entry name" value="MATE_MepA_like"/>
    <property type="match status" value="1"/>
</dbReference>
<feature type="transmembrane region" description="Helical" evidence="10">
    <location>
        <begin position="131"/>
        <end position="148"/>
    </location>
</feature>
<feature type="transmembrane region" description="Helical" evidence="10">
    <location>
        <begin position="88"/>
        <end position="111"/>
    </location>
</feature>
<dbReference type="STRING" id="573413.Spirs_1438"/>
<feature type="transmembrane region" description="Helical" evidence="10">
    <location>
        <begin position="189"/>
        <end position="210"/>
    </location>
</feature>
<dbReference type="GO" id="GO:0046677">
    <property type="term" value="P:response to antibiotic"/>
    <property type="evidence" value="ECO:0007669"/>
    <property type="project" value="UniProtKB-KW"/>
</dbReference>
<dbReference type="KEGG" id="ssm:Spirs_1438"/>
<proteinExistence type="inferred from homology"/>
<evidence type="ECO:0000256" key="10">
    <source>
        <dbReference type="SAM" id="Phobius"/>
    </source>
</evidence>
<keyword evidence="6 10" id="KW-0812">Transmembrane</keyword>
<evidence type="ECO:0000256" key="9">
    <source>
        <dbReference type="ARBA" id="ARBA00023251"/>
    </source>
</evidence>
<comment type="subcellular location">
    <subcellularLocation>
        <location evidence="1">Cell membrane</location>
        <topology evidence="1">Multi-pass membrane protein</topology>
    </subcellularLocation>
</comment>
<dbReference type="eggNOG" id="COG0534">
    <property type="taxonomic scope" value="Bacteria"/>
</dbReference>
<evidence type="ECO:0000256" key="8">
    <source>
        <dbReference type="ARBA" id="ARBA00023136"/>
    </source>
</evidence>
<keyword evidence="12" id="KW-1185">Reference proteome</keyword>
<dbReference type="AlphaFoldDB" id="E1R530"/>
<comment type="similarity">
    <text evidence="2">Belongs to the multi antimicrobial extrusion (MATE) (TC 2.A.66.1) family. MepA subfamily.</text>
</comment>
<evidence type="ECO:0000256" key="1">
    <source>
        <dbReference type="ARBA" id="ARBA00004651"/>
    </source>
</evidence>
<feature type="transmembrane region" description="Helical" evidence="10">
    <location>
        <begin position="347"/>
        <end position="372"/>
    </location>
</feature>
<keyword evidence="8 10" id="KW-0472">Membrane</keyword>
<dbReference type="NCBIfam" id="TIGR00797">
    <property type="entry name" value="matE"/>
    <property type="match status" value="1"/>
</dbReference>
<dbReference type="PIRSF" id="PIRSF006603">
    <property type="entry name" value="DinF"/>
    <property type="match status" value="1"/>
</dbReference>
<dbReference type="Pfam" id="PF01554">
    <property type="entry name" value="MatE"/>
    <property type="match status" value="2"/>
</dbReference>
<feature type="transmembrane region" description="Helical" evidence="10">
    <location>
        <begin position="309"/>
        <end position="332"/>
    </location>
</feature>
<evidence type="ECO:0000313" key="11">
    <source>
        <dbReference type="EMBL" id="ADK80565.1"/>
    </source>
</evidence>
<evidence type="ECO:0000256" key="7">
    <source>
        <dbReference type="ARBA" id="ARBA00022989"/>
    </source>
</evidence>
<keyword evidence="7 10" id="KW-1133">Transmembrane helix</keyword>
<keyword evidence="4" id="KW-0813">Transport</keyword>
<feature type="transmembrane region" description="Helical" evidence="10">
    <location>
        <begin position="230"/>
        <end position="253"/>
    </location>
</feature>
<dbReference type="GO" id="GO:0042910">
    <property type="term" value="F:xenobiotic transmembrane transporter activity"/>
    <property type="evidence" value="ECO:0007669"/>
    <property type="project" value="InterPro"/>
</dbReference>
<evidence type="ECO:0000256" key="2">
    <source>
        <dbReference type="ARBA" id="ARBA00008417"/>
    </source>
</evidence>
<dbReference type="InterPro" id="IPR051327">
    <property type="entry name" value="MATE_MepA_subfamily"/>
</dbReference>
<keyword evidence="9" id="KW-0046">Antibiotic resistance</keyword>
<dbReference type="HOGENOM" id="CLU_012893_0_0_12"/>
<evidence type="ECO:0000313" key="12">
    <source>
        <dbReference type="Proteomes" id="UP000002318"/>
    </source>
</evidence>
<dbReference type="GO" id="GO:0015297">
    <property type="term" value="F:antiporter activity"/>
    <property type="evidence" value="ECO:0007669"/>
    <property type="project" value="InterPro"/>
</dbReference>
<dbReference type="InterPro" id="IPR045070">
    <property type="entry name" value="MATE_MepA-like"/>
</dbReference>
<dbReference type="PANTHER" id="PTHR43823:SF3">
    <property type="entry name" value="MULTIDRUG EXPORT PROTEIN MEPA"/>
    <property type="match status" value="1"/>
</dbReference>
<evidence type="ECO:0000256" key="6">
    <source>
        <dbReference type="ARBA" id="ARBA00022692"/>
    </source>
</evidence>
<dbReference type="Proteomes" id="UP000002318">
    <property type="component" value="Chromosome"/>
</dbReference>
<dbReference type="EMBL" id="CP002116">
    <property type="protein sequence ID" value="ADK80565.1"/>
    <property type="molecule type" value="Genomic_DNA"/>
</dbReference>
<evidence type="ECO:0000256" key="4">
    <source>
        <dbReference type="ARBA" id="ARBA00022448"/>
    </source>
</evidence>
<dbReference type="InterPro" id="IPR002528">
    <property type="entry name" value="MATE_fam"/>
</dbReference>
<dbReference type="GO" id="GO:0005886">
    <property type="term" value="C:plasma membrane"/>
    <property type="evidence" value="ECO:0007669"/>
    <property type="project" value="UniProtKB-SubCell"/>
</dbReference>
<feature type="transmembrane region" description="Helical" evidence="10">
    <location>
        <begin position="265"/>
        <end position="288"/>
    </location>
</feature>
<name>E1R530_SEDSS</name>